<evidence type="ECO:0000313" key="3">
    <source>
        <dbReference type="EMBL" id="GAA4552406.1"/>
    </source>
</evidence>
<sequence>MDLGNAVRRVERTGRGSGAEGGLAGRAESAVRPVRPVDCVLPRGRGRAAGSAAVGRAVHGRRAAGVRRESVSSGGQRVVGAYVSGARAQALRTVDRSGAPVLPSGSGAAAPAPLTRGVRGCGSAGRRSSTIGGPCVPVRRVRLGRGDRPGGARRLAGEVRAGLADRVLATVAVALGSTTVVVVLGLLADLAAAR</sequence>
<accession>A0ABP8RX74</accession>
<keyword evidence="2" id="KW-1133">Transmembrane helix</keyword>
<feature type="compositionally biased region" description="Gly residues" evidence="1">
    <location>
        <begin position="15"/>
        <end position="24"/>
    </location>
</feature>
<gene>
    <name evidence="3" type="ORF">GCM10023175_46150</name>
</gene>
<protein>
    <submittedName>
        <fullName evidence="3">Uncharacterized protein</fullName>
    </submittedName>
</protein>
<evidence type="ECO:0000313" key="4">
    <source>
        <dbReference type="Proteomes" id="UP001501598"/>
    </source>
</evidence>
<organism evidence="3 4">
    <name type="scientific">Pseudonocardia xishanensis</name>
    <dbReference type="NCBI Taxonomy" id="630995"/>
    <lineage>
        <taxon>Bacteria</taxon>
        <taxon>Bacillati</taxon>
        <taxon>Actinomycetota</taxon>
        <taxon>Actinomycetes</taxon>
        <taxon>Pseudonocardiales</taxon>
        <taxon>Pseudonocardiaceae</taxon>
        <taxon>Pseudonocardia</taxon>
    </lineage>
</organism>
<feature type="region of interest" description="Disordered" evidence="1">
    <location>
        <begin position="1"/>
        <end position="28"/>
    </location>
</feature>
<feature type="transmembrane region" description="Helical" evidence="2">
    <location>
        <begin position="167"/>
        <end position="188"/>
    </location>
</feature>
<evidence type="ECO:0000256" key="2">
    <source>
        <dbReference type="SAM" id="Phobius"/>
    </source>
</evidence>
<dbReference type="EMBL" id="BAABGT010000072">
    <property type="protein sequence ID" value="GAA4552406.1"/>
    <property type="molecule type" value="Genomic_DNA"/>
</dbReference>
<keyword evidence="4" id="KW-1185">Reference proteome</keyword>
<proteinExistence type="predicted"/>
<comment type="caution">
    <text evidence="3">The sequence shown here is derived from an EMBL/GenBank/DDBJ whole genome shotgun (WGS) entry which is preliminary data.</text>
</comment>
<dbReference type="Proteomes" id="UP001501598">
    <property type="component" value="Unassembled WGS sequence"/>
</dbReference>
<name>A0ABP8RX74_9PSEU</name>
<evidence type="ECO:0000256" key="1">
    <source>
        <dbReference type="SAM" id="MobiDB-lite"/>
    </source>
</evidence>
<keyword evidence="2" id="KW-0812">Transmembrane</keyword>
<dbReference type="RefSeq" id="WP_345422290.1">
    <property type="nucleotide sequence ID" value="NZ_BAABGT010000072.1"/>
</dbReference>
<keyword evidence="2" id="KW-0472">Membrane</keyword>
<reference evidence="4" key="1">
    <citation type="journal article" date="2019" name="Int. J. Syst. Evol. Microbiol.">
        <title>The Global Catalogue of Microorganisms (GCM) 10K type strain sequencing project: providing services to taxonomists for standard genome sequencing and annotation.</title>
        <authorList>
            <consortium name="The Broad Institute Genomics Platform"/>
            <consortium name="The Broad Institute Genome Sequencing Center for Infectious Disease"/>
            <person name="Wu L."/>
            <person name="Ma J."/>
        </authorList>
    </citation>
    <scope>NUCLEOTIDE SEQUENCE [LARGE SCALE GENOMIC DNA]</scope>
    <source>
        <strain evidence="4">JCM 17906</strain>
    </source>
</reference>